<dbReference type="AlphaFoldDB" id="A0A7X4GKC4"/>
<dbReference type="Proteomes" id="UP000465810">
    <property type="component" value="Unassembled WGS sequence"/>
</dbReference>
<evidence type="ECO:0000313" key="2">
    <source>
        <dbReference type="Proteomes" id="UP000465810"/>
    </source>
</evidence>
<comment type="caution">
    <text evidence="1">The sequence shown here is derived from an EMBL/GenBank/DDBJ whole genome shotgun (WGS) entry which is preliminary data.</text>
</comment>
<reference evidence="1 2" key="1">
    <citation type="submission" date="2019-12" db="EMBL/GenBank/DDBJ databases">
        <authorList>
            <person name="Feng G."/>
            <person name="Zhu H."/>
        </authorList>
    </citation>
    <scope>NUCLEOTIDE SEQUENCE [LARGE SCALE GENOMIC DNA]</scope>
    <source>
        <strain evidence="1 2">FGD1</strain>
    </source>
</reference>
<gene>
    <name evidence="1" type="ORF">GR702_16235</name>
</gene>
<evidence type="ECO:0000313" key="1">
    <source>
        <dbReference type="EMBL" id="MYL99317.1"/>
    </source>
</evidence>
<proteinExistence type="predicted"/>
<sequence>MAHDSGWGLDSDTVRVPGAQQEYSFSLRLRVDSPTQLWQAAALRCLSQSDLSRDEVEELIGPASDPSVTDCLMLLALPERLPGCTRLGTALHPADLPVPAAFVGREDTLALQPDC</sequence>
<dbReference type="EMBL" id="WVTD01000014">
    <property type="protein sequence ID" value="MYL99317.1"/>
    <property type="molecule type" value="Genomic_DNA"/>
</dbReference>
<protein>
    <submittedName>
        <fullName evidence="1">Uncharacterized protein</fullName>
    </submittedName>
</protein>
<accession>A0A7X4GKC4</accession>
<dbReference type="RefSeq" id="WP_160986830.1">
    <property type="nucleotide sequence ID" value="NZ_WVTD01000014.1"/>
</dbReference>
<keyword evidence="2" id="KW-1185">Reference proteome</keyword>
<name>A0A7X4GKC4_9SPHN</name>
<organism evidence="1 2">
    <name type="scientific">Novosphingobium silvae</name>
    <dbReference type="NCBI Taxonomy" id="2692619"/>
    <lineage>
        <taxon>Bacteria</taxon>
        <taxon>Pseudomonadati</taxon>
        <taxon>Pseudomonadota</taxon>
        <taxon>Alphaproteobacteria</taxon>
        <taxon>Sphingomonadales</taxon>
        <taxon>Sphingomonadaceae</taxon>
        <taxon>Novosphingobium</taxon>
    </lineage>
</organism>